<dbReference type="PANTHER" id="PTHR43283">
    <property type="entry name" value="BETA-LACTAMASE-RELATED"/>
    <property type="match status" value="1"/>
</dbReference>
<evidence type="ECO:0000259" key="2">
    <source>
        <dbReference type="Pfam" id="PF00144"/>
    </source>
</evidence>
<feature type="compositionally biased region" description="Basic residues" evidence="1">
    <location>
        <begin position="140"/>
        <end position="151"/>
    </location>
</feature>
<evidence type="ECO:0000313" key="3">
    <source>
        <dbReference type="EMBL" id="GGF15881.1"/>
    </source>
</evidence>
<evidence type="ECO:0000313" key="4">
    <source>
        <dbReference type="Proteomes" id="UP000598775"/>
    </source>
</evidence>
<dbReference type="AlphaFoldDB" id="A0A917B3E3"/>
<evidence type="ECO:0000256" key="1">
    <source>
        <dbReference type="SAM" id="MobiDB-lite"/>
    </source>
</evidence>
<feature type="region of interest" description="Disordered" evidence="1">
    <location>
        <begin position="121"/>
        <end position="151"/>
    </location>
</feature>
<feature type="domain" description="Beta-lactamase-related" evidence="2">
    <location>
        <begin position="31"/>
        <end position="120"/>
    </location>
</feature>
<dbReference type="InterPro" id="IPR001466">
    <property type="entry name" value="Beta-lactam-related"/>
</dbReference>
<name>A0A917B3E3_9MICO</name>
<gene>
    <name evidence="3" type="ORF">GCM10011399_07160</name>
</gene>
<dbReference type="Gene3D" id="3.40.710.10">
    <property type="entry name" value="DD-peptidase/beta-lactamase superfamily"/>
    <property type="match status" value="1"/>
</dbReference>
<dbReference type="EMBL" id="BMGP01000001">
    <property type="protein sequence ID" value="GGF15881.1"/>
    <property type="molecule type" value="Genomic_DNA"/>
</dbReference>
<proteinExistence type="predicted"/>
<comment type="caution">
    <text evidence="3">The sequence shown here is derived from an EMBL/GenBank/DDBJ whole genome shotgun (WGS) entry which is preliminary data.</text>
</comment>
<keyword evidence="4" id="KW-1185">Reference proteome</keyword>
<dbReference type="Proteomes" id="UP000598775">
    <property type="component" value="Unassembled WGS sequence"/>
</dbReference>
<dbReference type="SUPFAM" id="SSF56601">
    <property type="entry name" value="beta-lactamase/transpeptidase-like"/>
    <property type="match status" value="1"/>
</dbReference>
<dbReference type="InterPro" id="IPR050789">
    <property type="entry name" value="Diverse_Enzym_Activities"/>
</dbReference>
<reference evidence="3 4" key="1">
    <citation type="journal article" date="2014" name="Int. J. Syst. Evol. Microbiol.">
        <title>Complete genome sequence of Corynebacterium casei LMG S-19264T (=DSM 44701T), isolated from a smear-ripened cheese.</title>
        <authorList>
            <consortium name="US DOE Joint Genome Institute (JGI-PGF)"/>
            <person name="Walter F."/>
            <person name="Albersmeier A."/>
            <person name="Kalinowski J."/>
            <person name="Ruckert C."/>
        </authorList>
    </citation>
    <scope>NUCLEOTIDE SEQUENCE [LARGE SCALE GENOMIC DNA]</scope>
    <source>
        <strain evidence="3 4">CGMCC 1.12976</strain>
    </source>
</reference>
<sequence length="151" mass="16097">MSAADAAFASTMPGPIQTWRTSFEASSMSFSVPGTVLAASVGDSPVVAVANGDAVLGSTPVDASDTFHIGSMTKLFTAALIMQLDEEHVLALSDTIDKWFPSAPNGSKITVLMLLEHESVRPDPDRRTRNRISVPERGVHHSRPHRRTSGG</sequence>
<protein>
    <recommendedName>
        <fullName evidence="2">Beta-lactamase-related domain-containing protein</fullName>
    </recommendedName>
</protein>
<dbReference type="InterPro" id="IPR012338">
    <property type="entry name" value="Beta-lactam/transpept-like"/>
</dbReference>
<dbReference type="Pfam" id="PF00144">
    <property type="entry name" value="Beta-lactamase"/>
    <property type="match status" value="1"/>
</dbReference>
<organism evidence="3 4">
    <name type="scientific">Subtercola lobariae</name>
    <dbReference type="NCBI Taxonomy" id="1588641"/>
    <lineage>
        <taxon>Bacteria</taxon>
        <taxon>Bacillati</taxon>
        <taxon>Actinomycetota</taxon>
        <taxon>Actinomycetes</taxon>
        <taxon>Micrococcales</taxon>
        <taxon>Microbacteriaceae</taxon>
        <taxon>Subtercola</taxon>
    </lineage>
</organism>
<accession>A0A917B3E3</accession>